<evidence type="ECO:0000256" key="3">
    <source>
        <dbReference type="ARBA" id="ARBA00022670"/>
    </source>
</evidence>
<evidence type="ECO:0000259" key="6">
    <source>
        <dbReference type="Pfam" id="PF04586"/>
    </source>
</evidence>
<reference evidence="8" key="1">
    <citation type="submission" date="2023-03" db="EMBL/GenBank/DDBJ databases">
        <title>Andean soil-derived lignocellulolytic bacterial consortium as a source of novel taxa and putative plastic-active enzymes.</title>
        <authorList>
            <person name="Diaz-Garcia L."/>
            <person name="Chuvochina M."/>
            <person name="Feuerriegel G."/>
            <person name="Bunk B."/>
            <person name="Sproer C."/>
            <person name="Streit W.R."/>
            <person name="Rodriguez L.M."/>
            <person name="Overmann J."/>
            <person name="Jimenez D.J."/>
        </authorList>
    </citation>
    <scope>NUCLEOTIDE SEQUENCE</scope>
    <source>
        <strain evidence="8">MAG 4196</strain>
    </source>
</reference>
<feature type="region of interest" description="Disordered" evidence="5">
    <location>
        <begin position="165"/>
        <end position="193"/>
    </location>
</feature>
<dbReference type="SUPFAM" id="SSF56563">
    <property type="entry name" value="Major capsid protein gp5"/>
    <property type="match status" value="1"/>
</dbReference>
<dbReference type="Pfam" id="PF05065">
    <property type="entry name" value="Phage_capsid"/>
    <property type="match status" value="1"/>
</dbReference>
<accession>A0AAJ5VVW3</accession>
<dbReference type="AlphaFoldDB" id="A0AAJ5VVW3"/>
<feature type="domain" description="Phage capsid-like C-terminal" evidence="7">
    <location>
        <begin position="372"/>
        <end position="511"/>
    </location>
</feature>
<dbReference type="GO" id="GO:0008233">
    <property type="term" value="F:peptidase activity"/>
    <property type="evidence" value="ECO:0007669"/>
    <property type="project" value="UniProtKB-KW"/>
</dbReference>
<evidence type="ECO:0000313" key="8">
    <source>
        <dbReference type="EMBL" id="WEK05759.1"/>
    </source>
</evidence>
<dbReference type="InterPro" id="IPR054612">
    <property type="entry name" value="Phage_capsid-like_C"/>
</dbReference>
<keyword evidence="4" id="KW-0378">Hydrolase</keyword>
<evidence type="ECO:0000259" key="7">
    <source>
        <dbReference type="Pfam" id="PF05065"/>
    </source>
</evidence>
<evidence type="ECO:0000256" key="1">
    <source>
        <dbReference type="ARBA" id="ARBA00004328"/>
    </source>
</evidence>
<comment type="subcellular location">
    <subcellularLocation>
        <location evidence="1">Virion</location>
    </subcellularLocation>
</comment>
<evidence type="ECO:0000256" key="5">
    <source>
        <dbReference type="SAM" id="MobiDB-lite"/>
    </source>
</evidence>
<evidence type="ECO:0000256" key="4">
    <source>
        <dbReference type="ARBA" id="ARBA00022801"/>
    </source>
</evidence>
<sequence>MEAIFKTLAAKGDGLDFVLSDATVDRYGDIIDPNGWDLKAFKKNPIALFGHSNDFPIGTWSNLRVEGGKLIGRLVLATKGTSARIDELINLVEQGILRAVSVGFIPKKWEPLDAKEPYAGQRYLSQELIETSLVSVPANPAALQLAKSMHLSPETMSLAFGEHAEVRRRDVSTPGKSAAKPRTPTQKGTAMSPLTKRIEDAQTNYNAARDAYEAHVGEDDYDLDQAETLQAEMEERSARLESLKTAERSLASRTVPNGGGSKPGAPAVRKPLGIKEREPKAGDLVVRAAVVQLIANVTQRDPLQVLEERYRDHEGTNIFVRAAVDPAKTTVQGWASELIETETVAFLETLRDVSFYPRLAALGANLQFGVGRGQIKVPRRAATPSISGSFVGEGAPIPVRRFGLTSLTLSPHKMGVISYFTKEVAKYSNPQIEGLLRQEIRGDTAEAIDTLLIDNQAGSSIRPAGLLNGVSALTASAAGGWLAVMEDIETLAAPFDTAKAGRSLVLLLNKREARRLGLVPGPDGKLGVLRAILEEAGITPIASTNVPAGRLIMLDAADFATAAGDQPEFDVSEEAVIHAEDTSPQQISTAGSPNAVAAPVISMFQTASVALRMLLDVTWGMRRPGMIQWIDGADWSFTVDTTP</sequence>
<dbReference type="NCBIfam" id="TIGR01554">
    <property type="entry name" value="major_cap_HK97"/>
    <property type="match status" value="1"/>
</dbReference>
<proteinExistence type="predicted"/>
<dbReference type="EMBL" id="CP119312">
    <property type="protein sequence ID" value="WEK05759.1"/>
    <property type="molecule type" value="Genomic_DNA"/>
</dbReference>
<dbReference type="Pfam" id="PF04586">
    <property type="entry name" value="Peptidase_S78"/>
    <property type="match status" value="1"/>
</dbReference>
<protein>
    <submittedName>
        <fullName evidence="8">Phage major capsid protein</fullName>
    </submittedName>
</protein>
<dbReference type="InterPro" id="IPR054613">
    <property type="entry name" value="Peptidase_S78_dom"/>
</dbReference>
<name>A0AAJ5VVW3_9HYPH</name>
<gene>
    <name evidence="8" type="ORF">P0Y65_05750</name>
</gene>
<keyword evidence="2" id="KW-1188">Viral release from host cell</keyword>
<dbReference type="InterPro" id="IPR024455">
    <property type="entry name" value="Phage_capsid"/>
</dbReference>
<keyword evidence="3" id="KW-0645">Protease</keyword>
<dbReference type="Proteomes" id="UP001217476">
    <property type="component" value="Chromosome"/>
</dbReference>
<dbReference type="GO" id="GO:0006508">
    <property type="term" value="P:proteolysis"/>
    <property type="evidence" value="ECO:0007669"/>
    <property type="project" value="UniProtKB-KW"/>
</dbReference>
<evidence type="ECO:0000313" key="9">
    <source>
        <dbReference type="Proteomes" id="UP001217476"/>
    </source>
</evidence>
<feature type="domain" description="Prohead serine protease" evidence="6">
    <location>
        <begin position="23"/>
        <end position="144"/>
    </location>
</feature>
<evidence type="ECO:0000256" key="2">
    <source>
        <dbReference type="ARBA" id="ARBA00022612"/>
    </source>
</evidence>
<organism evidence="8 9">
    <name type="scientific">Candidatus Devosia phytovorans</name>
    <dbReference type="NCBI Taxonomy" id="3121372"/>
    <lineage>
        <taxon>Bacteria</taxon>
        <taxon>Pseudomonadati</taxon>
        <taxon>Pseudomonadota</taxon>
        <taxon>Alphaproteobacteria</taxon>
        <taxon>Hyphomicrobiales</taxon>
        <taxon>Devosiaceae</taxon>
        <taxon>Devosia</taxon>
    </lineage>
</organism>